<dbReference type="Gramene" id="PGSC0003DMT400086670">
    <property type="protein sequence ID" value="PGSC0003DMT400086670"/>
    <property type="gene ID" value="PGSC0003DMG400036241"/>
</dbReference>
<feature type="compositionally biased region" description="Basic and acidic residues" evidence="1">
    <location>
        <begin position="107"/>
        <end position="122"/>
    </location>
</feature>
<proteinExistence type="predicted"/>
<dbReference type="Proteomes" id="UP000011115">
    <property type="component" value="Unassembled WGS sequence"/>
</dbReference>
<evidence type="ECO:0000313" key="2">
    <source>
        <dbReference type="EnsemblPlants" id="PGSC0003DMT400086670"/>
    </source>
</evidence>
<organism evidence="2 3">
    <name type="scientific">Solanum tuberosum</name>
    <name type="common">Potato</name>
    <dbReference type="NCBI Taxonomy" id="4113"/>
    <lineage>
        <taxon>Eukaryota</taxon>
        <taxon>Viridiplantae</taxon>
        <taxon>Streptophyta</taxon>
        <taxon>Embryophyta</taxon>
        <taxon>Tracheophyta</taxon>
        <taxon>Spermatophyta</taxon>
        <taxon>Magnoliopsida</taxon>
        <taxon>eudicotyledons</taxon>
        <taxon>Gunneridae</taxon>
        <taxon>Pentapetalae</taxon>
        <taxon>asterids</taxon>
        <taxon>lamiids</taxon>
        <taxon>Solanales</taxon>
        <taxon>Solanaceae</taxon>
        <taxon>Solanoideae</taxon>
        <taxon>Solaneae</taxon>
        <taxon>Solanum</taxon>
    </lineage>
</organism>
<feature type="compositionally biased region" description="Polar residues" evidence="1">
    <location>
        <begin position="55"/>
        <end position="71"/>
    </location>
</feature>
<protein>
    <submittedName>
        <fullName evidence="2">Integrase core domain containing protein</fullName>
    </submittedName>
</protein>
<feature type="region of interest" description="Disordered" evidence="1">
    <location>
        <begin position="48"/>
        <end position="122"/>
    </location>
</feature>
<dbReference type="EnsemblPlants" id="PGSC0003DMT400086670">
    <property type="protein sequence ID" value="PGSC0003DMT400086670"/>
    <property type="gene ID" value="PGSC0003DMG400036241"/>
</dbReference>
<name>M1DC95_SOLTU</name>
<reference evidence="3" key="1">
    <citation type="journal article" date="2011" name="Nature">
        <title>Genome sequence and analysis of the tuber crop potato.</title>
        <authorList>
            <consortium name="The Potato Genome Sequencing Consortium"/>
        </authorList>
    </citation>
    <scope>NUCLEOTIDE SEQUENCE [LARGE SCALE GENOMIC DNA]</scope>
    <source>
        <strain evidence="3">cv. DM1-3 516 R44</strain>
    </source>
</reference>
<dbReference type="PaxDb" id="4113-PGSC0003DMT400086670"/>
<evidence type="ECO:0000256" key="1">
    <source>
        <dbReference type="SAM" id="MobiDB-lite"/>
    </source>
</evidence>
<dbReference type="HOGENOM" id="CLU_117887_1_1_1"/>
<sequence length="122" mass="14217">MRTELGLVLKHVSGGIEKVNIVNYLTRNSPTGEECYYDEDTYAVNDQTGGFRANAQGSNTNNWRQGRNYGNYNREGQYVRDGNYNRDNNYNRNNHPNRFIHQNSLEFRGKEEKESTKSLKNM</sequence>
<evidence type="ECO:0000313" key="3">
    <source>
        <dbReference type="Proteomes" id="UP000011115"/>
    </source>
</evidence>
<accession>M1DC95</accession>
<reference evidence="2" key="2">
    <citation type="submission" date="2015-06" db="UniProtKB">
        <authorList>
            <consortium name="EnsemblPlants"/>
        </authorList>
    </citation>
    <scope>IDENTIFICATION</scope>
    <source>
        <strain evidence="2">DM1-3 516 R44</strain>
    </source>
</reference>
<keyword evidence="3" id="KW-1185">Reference proteome</keyword>
<dbReference type="InParanoid" id="M1DC95"/>
<feature type="compositionally biased region" description="Low complexity" evidence="1">
    <location>
        <begin position="80"/>
        <end position="97"/>
    </location>
</feature>
<dbReference type="AlphaFoldDB" id="M1DC95"/>